<keyword evidence="1" id="KW-0812">Transmembrane</keyword>
<proteinExistence type="predicted"/>
<reference evidence="2 3" key="1">
    <citation type="submission" date="2015-09" db="EMBL/GenBank/DDBJ databases">
        <authorList>
            <consortium name="Pathogen Informatics"/>
        </authorList>
    </citation>
    <scope>NUCLEOTIDE SEQUENCE [LARGE SCALE GENOMIC DNA]</scope>
    <source>
        <strain evidence="2 3">2789STDY5608824</strain>
    </source>
</reference>
<gene>
    <name evidence="2" type="ORF">ERS852382_01974</name>
</gene>
<evidence type="ECO:0000313" key="3">
    <source>
        <dbReference type="Proteomes" id="UP000095647"/>
    </source>
</evidence>
<dbReference type="AlphaFoldDB" id="A0A174BXP5"/>
<accession>A0A174BXP5</accession>
<evidence type="ECO:0000256" key="1">
    <source>
        <dbReference type="SAM" id="Phobius"/>
    </source>
</evidence>
<keyword evidence="1" id="KW-1133">Transmembrane helix</keyword>
<dbReference type="EMBL" id="CYYI01000013">
    <property type="protein sequence ID" value="CUO05882.1"/>
    <property type="molecule type" value="Genomic_DNA"/>
</dbReference>
<organism evidence="2 3">
    <name type="scientific">Bifidobacterium adolescentis</name>
    <dbReference type="NCBI Taxonomy" id="1680"/>
    <lineage>
        <taxon>Bacteria</taxon>
        <taxon>Bacillati</taxon>
        <taxon>Actinomycetota</taxon>
        <taxon>Actinomycetes</taxon>
        <taxon>Bifidobacteriales</taxon>
        <taxon>Bifidobacteriaceae</taxon>
        <taxon>Bifidobacterium</taxon>
    </lineage>
</organism>
<keyword evidence="1" id="KW-0472">Membrane</keyword>
<dbReference type="Proteomes" id="UP000095647">
    <property type="component" value="Unassembled WGS sequence"/>
</dbReference>
<sequence length="329" mass="38256">MNFNLWAEAEKGESHTVLDVGVMLIPEEKSSKRKQICEVVKSISFYCPFPLEKKNFENLFPKMDNKTVGAIFNSPCNYTKNDIYSVGYVTLYGDDAYPKFAICSCDNVQFEEIDDKGTIVKIMLTNTMFPPESDREYEPIYYRFRLSGMFVSNLVASSHSKDWLLTSAFSREEVIDFRFNDYRSLDDERIIANIYGKNKDCVRINEIKVHFLLMSLMSIDVNSDSNEGKGRRLLEKDIWNDYAPCVKDFDNVAAWHWTKKLEKNDGYKINLMLRRHICNWKTIVLYILVLFVIDCFFNFSETVIMSLPVVENLLTHLKEALVSLSLTLL</sequence>
<evidence type="ECO:0000313" key="2">
    <source>
        <dbReference type="EMBL" id="CUO05882.1"/>
    </source>
</evidence>
<protein>
    <submittedName>
        <fullName evidence="2">Uncharacterized protein</fullName>
    </submittedName>
</protein>
<name>A0A174BXP5_BIFAD</name>
<feature type="transmembrane region" description="Helical" evidence="1">
    <location>
        <begin position="278"/>
        <end position="299"/>
    </location>
</feature>